<feature type="region of interest" description="Disordered" evidence="3">
    <location>
        <begin position="676"/>
        <end position="718"/>
    </location>
</feature>
<dbReference type="PROSITE" id="PS51450">
    <property type="entry name" value="LRR"/>
    <property type="match status" value="5"/>
</dbReference>
<evidence type="ECO:0000256" key="1">
    <source>
        <dbReference type="ARBA" id="ARBA00022614"/>
    </source>
</evidence>
<dbReference type="SMART" id="SM00365">
    <property type="entry name" value="LRR_SD22"/>
    <property type="match status" value="5"/>
</dbReference>
<accession>A0AAW2HXZ1</accession>
<dbReference type="InterPro" id="IPR032675">
    <property type="entry name" value="LRR_dom_sf"/>
</dbReference>
<keyword evidence="1" id="KW-0433">Leucine-rich repeat</keyword>
<dbReference type="SUPFAM" id="SSF52058">
    <property type="entry name" value="L domain-like"/>
    <property type="match status" value="1"/>
</dbReference>
<feature type="domain" description="Guanylate kinase-like" evidence="4">
    <location>
        <begin position="426"/>
        <end position="615"/>
    </location>
</feature>
<evidence type="ECO:0000256" key="3">
    <source>
        <dbReference type="SAM" id="MobiDB-lite"/>
    </source>
</evidence>
<dbReference type="Pfam" id="PF13516">
    <property type="entry name" value="LRR_6"/>
    <property type="match status" value="1"/>
</dbReference>
<dbReference type="PANTHER" id="PTHR15454">
    <property type="entry name" value="NISCHARIN RELATED"/>
    <property type="match status" value="1"/>
</dbReference>
<evidence type="ECO:0000256" key="2">
    <source>
        <dbReference type="ARBA" id="ARBA00022737"/>
    </source>
</evidence>
<dbReference type="AlphaFoldDB" id="A0AAW2HXZ1"/>
<evidence type="ECO:0000259" key="4">
    <source>
        <dbReference type="PROSITE" id="PS50052"/>
    </source>
</evidence>
<dbReference type="GO" id="GO:0005737">
    <property type="term" value="C:cytoplasm"/>
    <property type="evidence" value="ECO:0007669"/>
    <property type="project" value="TreeGrafter"/>
</dbReference>
<reference evidence="5" key="1">
    <citation type="journal article" date="2024" name="Gigascience">
        <title>Chromosome-level genome of the poultry shaft louse Menopon gallinae provides insight into the host-switching and adaptive evolution of parasitic lice.</title>
        <authorList>
            <person name="Xu Y."/>
            <person name="Ma L."/>
            <person name="Liu S."/>
            <person name="Liang Y."/>
            <person name="Liu Q."/>
            <person name="He Z."/>
            <person name="Tian L."/>
            <person name="Duan Y."/>
            <person name="Cai W."/>
            <person name="Li H."/>
            <person name="Song F."/>
        </authorList>
    </citation>
    <scope>NUCLEOTIDE SEQUENCE</scope>
    <source>
        <strain evidence="5">Cailab_2023a</strain>
    </source>
</reference>
<gene>
    <name evidence="5" type="ORF">PYX00_002844</name>
</gene>
<keyword evidence="2" id="KW-0677">Repeat</keyword>
<dbReference type="InterPro" id="IPR008144">
    <property type="entry name" value="Guanylate_kin-like_dom"/>
</dbReference>
<feature type="compositionally biased region" description="Polar residues" evidence="3">
    <location>
        <begin position="14"/>
        <end position="28"/>
    </location>
</feature>
<dbReference type="InterPro" id="IPR001611">
    <property type="entry name" value="Leu-rich_rpt"/>
</dbReference>
<protein>
    <recommendedName>
        <fullName evidence="4">Guanylate kinase-like domain-containing protein</fullName>
    </recommendedName>
</protein>
<dbReference type="PROSITE" id="PS50052">
    <property type="entry name" value="GUANYLATE_KINASE_2"/>
    <property type="match status" value="1"/>
</dbReference>
<proteinExistence type="predicted"/>
<dbReference type="InterPro" id="IPR008145">
    <property type="entry name" value="GK/Ca_channel_bsu"/>
</dbReference>
<feature type="region of interest" description="Disordered" evidence="3">
    <location>
        <begin position="56"/>
        <end position="77"/>
    </location>
</feature>
<feature type="compositionally biased region" description="Basic and acidic residues" evidence="3">
    <location>
        <begin position="676"/>
        <end position="691"/>
    </location>
</feature>
<name>A0AAW2HXZ1_9NEOP</name>
<dbReference type="InterPro" id="IPR027417">
    <property type="entry name" value="P-loop_NTPase"/>
</dbReference>
<sequence length="893" mass="102827">MTRELEFGPYTDRMTPTKTYHGSRSKLSPSKCDSGMCFADEILKNLTISDITLTQSSSSENKGLEDDSDESKTVGSWDLPSGPVPWMEKDTAFDDVLQYEELDLTEEEENGLLTDRIVAACSSYLTRSPSSKCYIVAKLCLTNKNLNDIRIIAQHRFLQYVDLSWNNLKDLSPLGSLPYLMYLDVSHNLLEDVLRFEPPWNLTYVDYSYNEVRYIDDLSEFWSLSYLNLSHNKITKIRGLDTLRYLRHLDLSHNKIKRFENLNHMQITDLNMEYNLISSFEMGSCVGVSTMLNLNSLCLGNNQITQLDFLMGCYHIRKLELQNNKIESLLELSRLRPVLKLYLLDLSGNPVCDKRSYRYMILNTVPDVKFLDQSEVHLSEKVAAYLEVTQRIIARAVQNNWRMIFLDNLNYPSLNLDVLPVDQANHPFVVLVGPCGSGKKRMLSKLGKLYPDKIFIGKIHTTRDILECEKSVIKKIGRVEFEERIKNGQYYVVTETLGHYYGISRKMLAMAVKSHKLCLTYTDLDGALSMVDCGIQPTLVMTIPKSREKHEETLKKHYGPVVILTGAAYINKRELADSHTSNKRRVKEIIHDLLQDIFYWVEYNHKFCERRQSTCQGRECGDAEYVRTNLSVSYGENVQRPTSVASVSTNLREVIPQKNTKSLERSSRSACILPDKEDRVTSPRLDTDRSPASEQYSFSDHNVREEGPGTCSTSYSAVSPKPMHLEQDIFDDEDMLGEEDDLFGDWSSPFLDWDEINKDCQELEAAAEVLSLKFVNRVLDSRSVYMDLNLVYPGLFSYVLLIDDEEEAMTNLVQFLREIWRSFPTKQPPYHIEKDYAYKEIVPRKLAKLKAMMREDTSLGERYLEKGYTETRTPRTIITQMKAMGYEDVADLI</sequence>
<comment type="caution">
    <text evidence="5">The sequence shown here is derived from an EMBL/GenBank/DDBJ whole genome shotgun (WGS) entry which is preliminary data.</text>
</comment>
<dbReference type="SUPFAM" id="SSF52540">
    <property type="entry name" value="P-loop containing nucleoside triphosphate hydrolases"/>
    <property type="match status" value="1"/>
</dbReference>
<organism evidence="5">
    <name type="scientific">Menopon gallinae</name>
    <name type="common">poultry shaft louse</name>
    <dbReference type="NCBI Taxonomy" id="328185"/>
    <lineage>
        <taxon>Eukaryota</taxon>
        <taxon>Metazoa</taxon>
        <taxon>Ecdysozoa</taxon>
        <taxon>Arthropoda</taxon>
        <taxon>Hexapoda</taxon>
        <taxon>Insecta</taxon>
        <taxon>Pterygota</taxon>
        <taxon>Neoptera</taxon>
        <taxon>Paraneoptera</taxon>
        <taxon>Psocodea</taxon>
        <taxon>Troctomorpha</taxon>
        <taxon>Phthiraptera</taxon>
        <taxon>Amblycera</taxon>
        <taxon>Menoponidae</taxon>
        <taxon>Menopon</taxon>
    </lineage>
</organism>
<dbReference type="Pfam" id="PF14580">
    <property type="entry name" value="LRR_9"/>
    <property type="match status" value="1"/>
</dbReference>
<evidence type="ECO:0000313" key="5">
    <source>
        <dbReference type="EMBL" id="KAL0274809.1"/>
    </source>
</evidence>
<dbReference type="PANTHER" id="PTHR15454:SF56">
    <property type="entry name" value="PROTEIN PHOSPHATASE 1 REGULATORY SUBUNIT 7-RELATED"/>
    <property type="match status" value="1"/>
</dbReference>
<dbReference type="Gene3D" id="3.40.50.300">
    <property type="entry name" value="P-loop containing nucleotide triphosphate hydrolases"/>
    <property type="match status" value="1"/>
</dbReference>
<dbReference type="Gene3D" id="3.80.10.10">
    <property type="entry name" value="Ribonuclease Inhibitor"/>
    <property type="match status" value="2"/>
</dbReference>
<dbReference type="Pfam" id="PF00625">
    <property type="entry name" value="Guanylate_kin"/>
    <property type="match status" value="1"/>
</dbReference>
<dbReference type="EMBL" id="JARGDH010000002">
    <property type="protein sequence ID" value="KAL0274809.1"/>
    <property type="molecule type" value="Genomic_DNA"/>
</dbReference>
<feature type="region of interest" description="Disordered" evidence="3">
    <location>
        <begin position="1"/>
        <end position="31"/>
    </location>
</feature>